<keyword evidence="4" id="KW-1185">Reference proteome</keyword>
<evidence type="ECO:0000313" key="4">
    <source>
        <dbReference type="Proteomes" id="UP000515728"/>
    </source>
</evidence>
<dbReference type="Pfam" id="PF13598">
    <property type="entry name" value="DUF4139"/>
    <property type="match status" value="1"/>
</dbReference>
<dbReference type="KEGG" id="ppel:H6H00_12285"/>
<dbReference type="PANTHER" id="PTHR31005:SF8">
    <property type="entry name" value="DUF4139 DOMAIN-CONTAINING PROTEIN"/>
    <property type="match status" value="1"/>
</dbReference>
<evidence type="ECO:0000259" key="2">
    <source>
        <dbReference type="Pfam" id="PF13600"/>
    </source>
</evidence>
<evidence type="ECO:0000259" key="1">
    <source>
        <dbReference type="Pfam" id="PF13598"/>
    </source>
</evidence>
<dbReference type="InterPro" id="IPR037291">
    <property type="entry name" value="DUF4139"/>
</dbReference>
<dbReference type="InterPro" id="IPR025554">
    <property type="entry name" value="DUF4140"/>
</dbReference>
<dbReference type="Proteomes" id="UP000515728">
    <property type="component" value="Chromosome"/>
</dbReference>
<feature type="domain" description="DUF4139" evidence="1">
    <location>
        <begin position="197"/>
        <end position="494"/>
    </location>
</feature>
<proteinExistence type="predicted"/>
<dbReference type="RefSeq" id="WP_185721399.1">
    <property type="nucleotide sequence ID" value="NZ_BAAAWI010000001.1"/>
</dbReference>
<sequence>MDLPAPIVAVTVHPRRARVTRRARAAVAAGRTDLVVADLPPTLLPDSVRAVAGGARVVGVDVLRRDLAEVPDDRVRAAEAAVRDAERALAAVDGADAGESAREDLLRRLALRSGDRLAAALADGSAEPARAGEIGAAVAAQITEVAAARRAHAEARVDAGHRLTAARAELDRLRGSARTRREAVIGIEADAAGDVDVELTYVVDGASWTSAYDARLDDDGRVTLTWFGMVVQETGEDWPACELTLSTARPSVTTTLPELEPWWIDLARPRPEIAMAAGAVPAAPLLRGKAVEAVPEEGLAAGTWRLARPTAVAADGTPHRTTVTTVRADARLDHLAVPVLGPDAHLRATLVNPSGHVLPAGPVSTFLADAYVGTTALETTAPDGGIELALGVDDRVVVERELESRTAHRARFGAQRGAVQRWRTTVTNHRPAEARVVVRDRLPVSRAAEVKVVEVELVPEPAERDELGRCEWVARIPPGGRWEVSVRYGVEHPKDVGVTGYR</sequence>
<organism evidence="3 4">
    <name type="scientific">Pseudonocardia petroleophila</name>
    <dbReference type="NCBI Taxonomy" id="37331"/>
    <lineage>
        <taxon>Bacteria</taxon>
        <taxon>Bacillati</taxon>
        <taxon>Actinomycetota</taxon>
        <taxon>Actinomycetes</taxon>
        <taxon>Pseudonocardiales</taxon>
        <taxon>Pseudonocardiaceae</taxon>
        <taxon>Pseudonocardia</taxon>
    </lineage>
</organism>
<dbReference type="InterPro" id="IPR011935">
    <property type="entry name" value="CHP02231"/>
</dbReference>
<dbReference type="AlphaFoldDB" id="A0A7G7MP80"/>
<gene>
    <name evidence="3" type="ORF">H6H00_12285</name>
</gene>
<accession>A0A7G7MP80</accession>
<reference evidence="3 4" key="1">
    <citation type="submission" date="2020-08" db="EMBL/GenBank/DDBJ databases">
        <authorList>
            <person name="Mo P."/>
        </authorList>
    </citation>
    <scope>NUCLEOTIDE SEQUENCE [LARGE SCALE GENOMIC DNA]</scope>
    <source>
        <strain evidence="3 4">CGMCC 4.1532</strain>
    </source>
</reference>
<dbReference type="PANTHER" id="PTHR31005">
    <property type="entry name" value="DUF4139 DOMAIN-CONTAINING PROTEIN"/>
    <property type="match status" value="1"/>
</dbReference>
<protein>
    <submittedName>
        <fullName evidence="3">DUF4139 domain-containing protein</fullName>
    </submittedName>
</protein>
<dbReference type="EMBL" id="CP060131">
    <property type="protein sequence ID" value="QNG54591.1"/>
    <property type="molecule type" value="Genomic_DNA"/>
</dbReference>
<dbReference type="NCBIfam" id="TIGR02231">
    <property type="entry name" value="mucoidy inhibitor MuiA family protein"/>
    <property type="match status" value="1"/>
</dbReference>
<feature type="domain" description="DUF4140" evidence="2">
    <location>
        <begin position="10"/>
        <end position="106"/>
    </location>
</feature>
<name>A0A7G7MP80_9PSEU</name>
<evidence type="ECO:0000313" key="3">
    <source>
        <dbReference type="EMBL" id="QNG54591.1"/>
    </source>
</evidence>
<dbReference type="Pfam" id="PF13600">
    <property type="entry name" value="DUF4140"/>
    <property type="match status" value="1"/>
</dbReference>